<dbReference type="PROSITE" id="PS50222">
    <property type="entry name" value="EF_HAND_2"/>
    <property type="match status" value="1"/>
</dbReference>
<dbReference type="InterPro" id="IPR018247">
    <property type="entry name" value="EF_Hand_1_Ca_BS"/>
</dbReference>
<feature type="domain" description="EF-hand" evidence="3">
    <location>
        <begin position="61"/>
        <end position="96"/>
    </location>
</feature>
<comment type="caution">
    <text evidence="4">The sequence shown here is derived from an EMBL/GenBank/DDBJ whole genome shotgun (WGS) entry which is preliminary data.</text>
</comment>
<gene>
    <name evidence="4" type="ORF">V6N11_031705</name>
</gene>
<protein>
    <recommendedName>
        <fullName evidence="3">EF-hand domain-containing protein</fullName>
    </recommendedName>
</protein>
<sequence length="114" mass="12757">MADPNPKLHLLDPPPCSQPTSHHLTVPTRLKEDQWLSGLVGLGTEKEGMVEIGELFEEEESSLMEVKEDFDVLDENGDGFIDADELRNALLSFGFVKEAEQDNYGRMIKGVKIK</sequence>
<keyword evidence="5" id="KW-1185">Reference proteome</keyword>
<feature type="region of interest" description="Disordered" evidence="2">
    <location>
        <begin position="1"/>
        <end position="25"/>
    </location>
</feature>
<organism evidence="4 5">
    <name type="scientific">Hibiscus sabdariffa</name>
    <name type="common">roselle</name>
    <dbReference type="NCBI Taxonomy" id="183260"/>
    <lineage>
        <taxon>Eukaryota</taxon>
        <taxon>Viridiplantae</taxon>
        <taxon>Streptophyta</taxon>
        <taxon>Embryophyta</taxon>
        <taxon>Tracheophyta</taxon>
        <taxon>Spermatophyta</taxon>
        <taxon>Magnoliopsida</taxon>
        <taxon>eudicotyledons</taxon>
        <taxon>Gunneridae</taxon>
        <taxon>Pentapetalae</taxon>
        <taxon>rosids</taxon>
        <taxon>malvids</taxon>
        <taxon>Malvales</taxon>
        <taxon>Malvaceae</taxon>
        <taxon>Malvoideae</taxon>
        <taxon>Hibiscus</taxon>
    </lineage>
</organism>
<evidence type="ECO:0000313" key="4">
    <source>
        <dbReference type="EMBL" id="KAK9030277.1"/>
    </source>
</evidence>
<accession>A0ABR2SZ84</accession>
<keyword evidence="1" id="KW-0106">Calcium</keyword>
<evidence type="ECO:0000256" key="1">
    <source>
        <dbReference type="ARBA" id="ARBA00022837"/>
    </source>
</evidence>
<dbReference type="InterPro" id="IPR011992">
    <property type="entry name" value="EF-hand-dom_pair"/>
</dbReference>
<dbReference type="SMART" id="SM00054">
    <property type="entry name" value="EFh"/>
    <property type="match status" value="1"/>
</dbReference>
<name>A0ABR2SZ84_9ROSI</name>
<dbReference type="SUPFAM" id="SSF47473">
    <property type="entry name" value="EF-hand"/>
    <property type="match status" value="1"/>
</dbReference>
<dbReference type="Proteomes" id="UP001396334">
    <property type="component" value="Unassembled WGS sequence"/>
</dbReference>
<proteinExistence type="predicted"/>
<evidence type="ECO:0000259" key="3">
    <source>
        <dbReference type="PROSITE" id="PS50222"/>
    </source>
</evidence>
<dbReference type="InterPro" id="IPR002048">
    <property type="entry name" value="EF_hand_dom"/>
</dbReference>
<dbReference type="Gene3D" id="1.10.238.10">
    <property type="entry name" value="EF-hand"/>
    <property type="match status" value="1"/>
</dbReference>
<dbReference type="Pfam" id="PF13405">
    <property type="entry name" value="EF-hand_6"/>
    <property type="match status" value="1"/>
</dbReference>
<evidence type="ECO:0000313" key="5">
    <source>
        <dbReference type="Proteomes" id="UP001396334"/>
    </source>
</evidence>
<dbReference type="PROSITE" id="PS00018">
    <property type="entry name" value="EF_HAND_1"/>
    <property type="match status" value="1"/>
</dbReference>
<dbReference type="EMBL" id="JBBPBN010000010">
    <property type="protein sequence ID" value="KAK9030277.1"/>
    <property type="molecule type" value="Genomic_DNA"/>
</dbReference>
<evidence type="ECO:0000256" key="2">
    <source>
        <dbReference type="SAM" id="MobiDB-lite"/>
    </source>
</evidence>
<reference evidence="4 5" key="1">
    <citation type="journal article" date="2024" name="G3 (Bethesda)">
        <title>Genome assembly of Hibiscus sabdariffa L. provides insights into metabolisms of medicinal natural products.</title>
        <authorList>
            <person name="Kim T."/>
        </authorList>
    </citation>
    <scope>NUCLEOTIDE SEQUENCE [LARGE SCALE GENOMIC DNA]</scope>
    <source>
        <strain evidence="4">TK-2024</strain>
        <tissue evidence="4">Old leaves</tissue>
    </source>
</reference>